<gene>
    <name evidence="11" type="primary">allB</name>
    <name evidence="11" type="ORF">Arub01_06880</name>
</gene>
<dbReference type="InterPro" id="IPR017593">
    <property type="entry name" value="Allantoinase"/>
</dbReference>
<feature type="domain" description="Amidohydrolase-related" evidence="10">
    <location>
        <begin position="64"/>
        <end position="435"/>
    </location>
</feature>
<keyword evidence="12" id="KW-1185">Reference proteome</keyword>
<evidence type="ECO:0000313" key="12">
    <source>
        <dbReference type="Proteomes" id="UP001165124"/>
    </source>
</evidence>
<keyword evidence="9" id="KW-0862">Zinc</keyword>
<dbReference type="FunFam" id="3.20.20.140:FF:000032">
    <property type="entry name" value="Allantoinase Dal1"/>
    <property type="match status" value="1"/>
</dbReference>
<dbReference type="InterPro" id="IPR032466">
    <property type="entry name" value="Metal_Hydrolase"/>
</dbReference>
<dbReference type="GO" id="GO:0004038">
    <property type="term" value="F:allantoinase activity"/>
    <property type="evidence" value="ECO:0007669"/>
    <property type="project" value="UniProtKB-EC"/>
</dbReference>
<organism evidence="11 12">
    <name type="scientific">Actinomadura rubrobrunea</name>
    <dbReference type="NCBI Taxonomy" id="115335"/>
    <lineage>
        <taxon>Bacteria</taxon>
        <taxon>Bacillati</taxon>
        <taxon>Actinomycetota</taxon>
        <taxon>Actinomycetes</taxon>
        <taxon>Streptosporangiales</taxon>
        <taxon>Thermomonosporaceae</taxon>
        <taxon>Actinomadura</taxon>
    </lineage>
</organism>
<dbReference type="EMBL" id="BSRZ01000001">
    <property type="protein sequence ID" value="GLW62444.1"/>
    <property type="molecule type" value="Genomic_DNA"/>
</dbReference>
<evidence type="ECO:0000256" key="2">
    <source>
        <dbReference type="ARBA" id="ARBA00004968"/>
    </source>
</evidence>
<dbReference type="RefSeq" id="WP_227023132.1">
    <property type="nucleotide sequence ID" value="NZ_BSRZ01000001.1"/>
</dbReference>
<dbReference type="InterPro" id="IPR006680">
    <property type="entry name" value="Amidohydro-rel"/>
</dbReference>
<evidence type="ECO:0000256" key="1">
    <source>
        <dbReference type="ARBA" id="ARBA00001947"/>
    </source>
</evidence>
<keyword evidence="7" id="KW-0479">Metal-binding</keyword>
<dbReference type="GO" id="GO:0008270">
    <property type="term" value="F:zinc ion binding"/>
    <property type="evidence" value="ECO:0007669"/>
    <property type="project" value="InterPro"/>
</dbReference>
<evidence type="ECO:0000313" key="11">
    <source>
        <dbReference type="EMBL" id="GLW62444.1"/>
    </source>
</evidence>
<comment type="cofactor">
    <cofactor evidence="1">
        <name>Zn(2+)</name>
        <dbReference type="ChEBI" id="CHEBI:29105"/>
    </cofactor>
</comment>
<dbReference type="SUPFAM" id="SSF51338">
    <property type="entry name" value="Composite domain of metallo-dependent hydrolases"/>
    <property type="match status" value="1"/>
</dbReference>
<name>A0A9W6PPV7_9ACTN</name>
<dbReference type="EC" id="3.5.2.5" evidence="5"/>
<evidence type="ECO:0000256" key="6">
    <source>
        <dbReference type="ARBA" id="ARBA00022631"/>
    </source>
</evidence>
<keyword evidence="6" id="KW-0659">Purine metabolism</keyword>
<comment type="caution">
    <text evidence="11">The sequence shown here is derived from an EMBL/GenBank/DDBJ whole genome shotgun (WGS) entry which is preliminary data.</text>
</comment>
<comment type="similarity">
    <text evidence="3">Belongs to the metallo-dependent hydrolases superfamily. Allantoinase family.</text>
</comment>
<evidence type="ECO:0000256" key="5">
    <source>
        <dbReference type="ARBA" id="ARBA00012863"/>
    </source>
</evidence>
<evidence type="ECO:0000256" key="7">
    <source>
        <dbReference type="ARBA" id="ARBA00022723"/>
    </source>
</evidence>
<dbReference type="GO" id="GO:0006145">
    <property type="term" value="P:purine nucleobase catabolic process"/>
    <property type="evidence" value="ECO:0007669"/>
    <property type="project" value="TreeGrafter"/>
</dbReference>
<dbReference type="GO" id="GO:0000256">
    <property type="term" value="P:allantoin catabolic process"/>
    <property type="evidence" value="ECO:0007669"/>
    <property type="project" value="InterPro"/>
</dbReference>
<dbReference type="PANTHER" id="PTHR43668:SF2">
    <property type="entry name" value="ALLANTOINASE"/>
    <property type="match status" value="1"/>
</dbReference>
<evidence type="ECO:0000256" key="3">
    <source>
        <dbReference type="ARBA" id="ARBA00010368"/>
    </source>
</evidence>
<dbReference type="InterPro" id="IPR011059">
    <property type="entry name" value="Metal-dep_hydrolase_composite"/>
</dbReference>
<proteinExistence type="inferred from homology"/>
<comment type="subunit">
    <text evidence="4">Homotetramer.</text>
</comment>
<protein>
    <recommendedName>
        <fullName evidence="5">allantoinase</fullName>
        <ecNumber evidence="5">3.5.2.5</ecNumber>
    </recommendedName>
</protein>
<reference evidence="11" key="1">
    <citation type="submission" date="2023-02" db="EMBL/GenBank/DDBJ databases">
        <title>Actinomadura rubrobrunea NBRC 14622.</title>
        <authorList>
            <person name="Ichikawa N."/>
            <person name="Sato H."/>
            <person name="Tonouchi N."/>
        </authorList>
    </citation>
    <scope>NUCLEOTIDE SEQUENCE</scope>
    <source>
        <strain evidence="11">NBRC 14622</strain>
    </source>
</reference>
<dbReference type="InterPro" id="IPR050138">
    <property type="entry name" value="DHOase/Allantoinase_Hydrolase"/>
</dbReference>
<sequence>MNEVTGRTGPNQPYDLVVRSRRAVLPTGERAAAVAVRHGLIAAIGALDAPFAAAEEVDLGDTALLPGLVDTHVHVNEPGRTDWEGFATATRAAAAGGVTTLIDMPLNALPPTTDASALAVKRKAAADQCFVDVGFWGGAIPGNLSDLRPLHERGVFGFKCFTCDSGVPEFPPLAPRQMREAFAEIAMLGGLAAVHAEDPDALAEPRGGDFAAFAASRPPDAERAAVERVVRLVEETGVRAHILHLSAADCLEPLADAQARGLPVTAETCPHYLTLTPEDVPGPTGTSFKCCPPIRDRANREELWRALADGVISCVVSDHSPCAPELKRGDFSTAWGGISSLQLALPVVWTAAASRGHGLDAVARWMAEEPAALVGLDARKGRIAVGHDADLVAFAADRTFSVDPERLRHRHPLTPYAGRALSGVVEAAWVRGALVDFHEPRGELLTRVRP</sequence>
<dbReference type="Gene3D" id="3.20.20.140">
    <property type="entry name" value="Metal-dependent hydrolases"/>
    <property type="match status" value="1"/>
</dbReference>
<evidence type="ECO:0000256" key="4">
    <source>
        <dbReference type="ARBA" id="ARBA00011881"/>
    </source>
</evidence>
<dbReference type="PANTHER" id="PTHR43668">
    <property type="entry name" value="ALLANTOINASE"/>
    <property type="match status" value="1"/>
</dbReference>
<keyword evidence="8" id="KW-0378">Hydrolase</keyword>
<dbReference type="GO" id="GO:0005737">
    <property type="term" value="C:cytoplasm"/>
    <property type="evidence" value="ECO:0007669"/>
    <property type="project" value="TreeGrafter"/>
</dbReference>
<evidence type="ECO:0000256" key="9">
    <source>
        <dbReference type="ARBA" id="ARBA00022833"/>
    </source>
</evidence>
<dbReference type="Proteomes" id="UP001165124">
    <property type="component" value="Unassembled WGS sequence"/>
</dbReference>
<dbReference type="GO" id="GO:0050897">
    <property type="term" value="F:cobalt ion binding"/>
    <property type="evidence" value="ECO:0007669"/>
    <property type="project" value="InterPro"/>
</dbReference>
<dbReference type="SUPFAM" id="SSF51556">
    <property type="entry name" value="Metallo-dependent hydrolases"/>
    <property type="match status" value="1"/>
</dbReference>
<accession>A0A9W6PPV7</accession>
<dbReference type="NCBIfam" id="TIGR03178">
    <property type="entry name" value="allantoinase"/>
    <property type="match status" value="1"/>
</dbReference>
<evidence type="ECO:0000259" key="10">
    <source>
        <dbReference type="Pfam" id="PF01979"/>
    </source>
</evidence>
<dbReference type="Pfam" id="PF01979">
    <property type="entry name" value="Amidohydro_1"/>
    <property type="match status" value="1"/>
</dbReference>
<comment type="pathway">
    <text evidence="2">Nitrogen metabolism; (S)-allantoin degradation; allantoate from (S)-allantoin: step 1/1.</text>
</comment>
<dbReference type="AlphaFoldDB" id="A0A9W6PPV7"/>
<evidence type="ECO:0000256" key="8">
    <source>
        <dbReference type="ARBA" id="ARBA00022801"/>
    </source>
</evidence>